<reference evidence="2" key="2">
    <citation type="submission" date="2015-01" db="EMBL/GenBank/DDBJ databases">
        <title>Evolutionary Origins and Diversification of the Mycorrhizal Mutualists.</title>
        <authorList>
            <consortium name="DOE Joint Genome Institute"/>
            <consortium name="Mycorrhizal Genomics Consortium"/>
            <person name="Kohler A."/>
            <person name="Kuo A."/>
            <person name="Nagy L.G."/>
            <person name="Floudas D."/>
            <person name="Copeland A."/>
            <person name="Barry K.W."/>
            <person name="Cichocki N."/>
            <person name="Veneault-Fourrey C."/>
            <person name="LaButti K."/>
            <person name="Lindquist E.A."/>
            <person name="Lipzen A."/>
            <person name="Lundell T."/>
            <person name="Morin E."/>
            <person name="Murat C."/>
            <person name="Riley R."/>
            <person name="Ohm R."/>
            <person name="Sun H."/>
            <person name="Tunlid A."/>
            <person name="Henrissat B."/>
            <person name="Grigoriev I.V."/>
            <person name="Hibbett D.S."/>
            <person name="Martin F."/>
        </authorList>
    </citation>
    <scope>NUCLEOTIDE SEQUENCE [LARGE SCALE GENOMIC DNA]</scope>
    <source>
        <strain evidence="2">Ve08.2h10</strain>
    </source>
</reference>
<dbReference type="Proteomes" id="UP000054538">
    <property type="component" value="Unassembled WGS sequence"/>
</dbReference>
<keyword evidence="2" id="KW-1185">Reference proteome</keyword>
<evidence type="ECO:0000313" key="2">
    <source>
        <dbReference type="Proteomes" id="UP000054538"/>
    </source>
</evidence>
<proteinExistence type="predicted"/>
<sequence length="123" mass="14031">MQTIHEYSKGAWYTCHVRRDDHNKFCDIPNSFTPVQHLENVSIRGYVAMAMPCCTGNPTTHSILPVINCMPDNMVAHQHYVKVSEGPLALLLHRLNVGGIARNSGWMYDSLPVQVRRRKRTKT</sequence>
<protein>
    <submittedName>
        <fullName evidence="1">Uncharacterized protein</fullName>
    </submittedName>
</protein>
<accession>A0A0D0DGH0</accession>
<dbReference type="EMBL" id="KN825582">
    <property type="protein sequence ID" value="KIK83956.1"/>
    <property type="molecule type" value="Genomic_DNA"/>
</dbReference>
<organism evidence="1 2">
    <name type="scientific">Paxillus rubicundulus Ve08.2h10</name>
    <dbReference type="NCBI Taxonomy" id="930991"/>
    <lineage>
        <taxon>Eukaryota</taxon>
        <taxon>Fungi</taxon>
        <taxon>Dikarya</taxon>
        <taxon>Basidiomycota</taxon>
        <taxon>Agaricomycotina</taxon>
        <taxon>Agaricomycetes</taxon>
        <taxon>Agaricomycetidae</taxon>
        <taxon>Boletales</taxon>
        <taxon>Paxilineae</taxon>
        <taxon>Paxillaceae</taxon>
        <taxon>Paxillus</taxon>
    </lineage>
</organism>
<dbReference type="AlphaFoldDB" id="A0A0D0DGH0"/>
<name>A0A0D0DGH0_9AGAM</name>
<reference evidence="1 2" key="1">
    <citation type="submission" date="2014-04" db="EMBL/GenBank/DDBJ databases">
        <authorList>
            <consortium name="DOE Joint Genome Institute"/>
            <person name="Kuo A."/>
            <person name="Kohler A."/>
            <person name="Jargeat P."/>
            <person name="Nagy L.G."/>
            <person name="Floudas D."/>
            <person name="Copeland A."/>
            <person name="Barry K.W."/>
            <person name="Cichocki N."/>
            <person name="Veneault-Fourrey C."/>
            <person name="LaButti K."/>
            <person name="Lindquist E.A."/>
            <person name="Lipzen A."/>
            <person name="Lundell T."/>
            <person name="Morin E."/>
            <person name="Murat C."/>
            <person name="Sun H."/>
            <person name="Tunlid A."/>
            <person name="Henrissat B."/>
            <person name="Grigoriev I.V."/>
            <person name="Hibbett D.S."/>
            <person name="Martin F."/>
            <person name="Nordberg H.P."/>
            <person name="Cantor M.N."/>
            <person name="Hua S.X."/>
        </authorList>
    </citation>
    <scope>NUCLEOTIDE SEQUENCE [LARGE SCALE GENOMIC DNA]</scope>
    <source>
        <strain evidence="1 2">Ve08.2h10</strain>
    </source>
</reference>
<dbReference type="InParanoid" id="A0A0D0DGH0"/>
<gene>
    <name evidence="1" type="ORF">PAXRUDRAFT_700759</name>
</gene>
<dbReference type="HOGENOM" id="CLU_2016001_0_0_1"/>
<evidence type="ECO:0000313" key="1">
    <source>
        <dbReference type="EMBL" id="KIK83956.1"/>
    </source>
</evidence>